<dbReference type="AlphaFoldDB" id="A0A840QID1"/>
<dbReference type="GO" id="GO:0018537">
    <property type="term" value="F:coenzyme F420-dependent N5,N10-methenyltetrahydromethanopterin reductase activity"/>
    <property type="evidence" value="ECO:0007669"/>
    <property type="project" value="UniProtKB-EC"/>
</dbReference>
<dbReference type="InterPro" id="IPR011251">
    <property type="entry name" value="Luciferase-like_dom"/>
</dbReference>
<dbReference type="RefSeq" id="WP_184730268.1">
    <property type="nucleotide sequence ID" value="NZ_JACHIW010000002.1"/>
</dbReference>
<evidence type="ECO:0000259" key="2">
    <source>
        <dbReference type="Pfam" id="PF00296"/>
    </source>
</evidence>
<proteinExistence type="predicted"/>
<dbReference type="EC" id="1.5.98.2" evidence="3"/>
<dbReference type="Pfam" id="PF00296">
    <property type="entry name" value="Bac_luciferase"/>
    <property type="match status" value="1"/>
</dbReference>
<dbReference type="GO" id="GO:0016705">
    <property type="term" value="F:oxidoreductase activity, acting on paired donors, with incorporation or reduction of molecular oxygen"/>
    <property type="evidence" value="ECO:0007669"/>
    <property type="project" value="InterPro"/>
</dbReference>
<dbReference type="EMBL" id="JACHIW010000002">
    <property type="protein sequence ID" value="MBB5158469.1"/>
    <property type="molecule type" value="Genomic_DNA"/>
</dbReference>
<evidence type="ECO:0000313" key="3">
    <source>
        <dbReference type="EMBL" id="MBB5158469.1"/>
    </source>
</evidence>
<dbReference type="PANTHER" id="PTHR43244:SF1">
    <property type="entry name" value="5,10-METHYLENETETRAHYDROMETHANOPTERIN REDUCTASE"/>
    <property type="match status" value="1"/>
</dbReference>
<dbReference type="InterPro" id="IPR036661">
    <property type="entry name" value="Luciferase-like_sf"/>
</dbReference>
<dbReference type="SUPFAM" id="SSF51679">
    <property type="entry name" value="Bacterial luciferase-like"/>
    <property type="match status" value="1"/>
</dbReference>
<name>A0A840QID1_9PSEU</name>
<evidence type="ECO:0000313" key="4">
    <source>
        <dbReference type="Proteomes" id="UP000584374"/>
    </source>
</evidence>
<keyword evidence="1 3" id="KW-0560">Oxidoreductase</keyword>
<comment type="caution">
    <text evidence="3">The sequence shown here is derived from an EMBL/GenBank/DDBJ whole genome shotgun (WGS) entry which is preliminary data.</text>
</comment>
<accession>A0A840QID1</accession>
<sequence>MRTSIRVNNDLSDEELTQLVLAAEAVGVDQVWISHDLMLRSAPVLVGALAARTERIQLGIGIMNPYTVHPTEIAMVAATAQEISGGRFLLGLGAGAIDFLAWAGLERRRPMTTTRQSVAALRALLGHDDVSEEDLPDWWGESSFLRFAIPRPVPVYVGAMGPQMRRLAGRVADGALPLLSRPEMFTEARGDVLAGVHDSGRDAARFDLPACVWVSLGDRAEARRVMAEKLAYYGPSLSEVQLAPAGLEPADFQPAADLARAGDLDAAVALIDDRMLSLGIAGSPDEVTARCLELRALGAEHISFGPPLGPDPATAIELLGREVIPALRAAR</sequence>
<protein>
    <submittedName>
        <fullName evidence="3">5,10-methylenetetrahydromethanopterin reductase</fullName>
        <ecNumber evidence="3">1.5.98.2</ecNumber>
    </submittedName>
</protein>
<organism evidence="3 4">
    <name type="scientific">Saccharopolyspora phatthalungensis</name>
    <dbReference type="NCBI Taxonomy" id="664693"/>
    <lineage>
        <taxon>Bacteria</taxon>
        <taxon>Bacillati</taxon>
        <taxon>Actinomycetota</taxon>
        <taxon>Actinomycetes</taxon>
        <taxon>Pseudonocardiales</taxon>
        <taxon>Pseudonocardiaceae</taxon>
        <taxon>Saccharopolyspora</taxon>
    </lineage>
</organism>
<keyword evidence="4" id="KW-1185">Reference proteome</keyword>
<evidence type="ECO:0000256" key="1">
    <source>
        <dbReference type="ARBA" id="ARBA00023002"/>
    </source>
</evidence>
<feature type="domain" description="Luciferase-like" evidence="2">
    <location>
        <begin position="15"/>
        <end position="301"/>
    </location>
</feature>
<dbReference type="Gene3D" id="3.20.20.30">
    <property type="entry name" value="Luciferase-like domain"/>
    <property type="match status" value="1"/>
</dbReference>
<reference evidence="3 4" key="1">
    <citation type="submission" date="2020-08" db="EMBL/GenBank/DDBJ databases">
        <title>Sequencing the genomes of 1000 actinobacteria strains.</title>
        <authorList>
            <person name="Klenk H.-P."/>
        </authorList>
    </citation>
    <scope>NUCLEOTIDE SEQUENCE [LARGE SCALE GENOMIC DNA]</scope>
    <source>
        <strain evidence="3 4">DSM 45584</strain>
    </source>
</reference>
<dbReference type="Proteomes" id="UP000584374">
    <property type="component" value="Unassembled WGS sequence"/>
</dbReference>
<dbReference type="CDD" id="cd01097">
    <property type="entry name" value="Tetrahydromethanopterin_reductase"/>
    <property type="match status" value="1"/>
</dbReference>
<dbReference type="InterPro" id="IPR050564">
    <property type="entry name" value="F420-G6PD/mer"/>
</dbReference>
<dbReference type="PANTHER" id="PTHR43244">
    <property type="match status" value="1"/>
</dbReference>
<gene>
    <name evidence="3" type="ORF">BJ970_006068</name>
</gene>